<accession>A0ABV3Q6U1</accession>
<dbReference type="EMBL" id="JBFMIA010000021">
    <property type="protein sequence ID" value="MEW9503057.1"/>
    <property type="molecule type" value="Genomic_DNA"/>
</dbReference>
<feature type="modified residue" description="N6-(pyridoxal phosphate)lysine" evidence="4">
    <location>
        <position position="42"/>
    </location>
</feature>
<organism evidence="6 7">
    <name type="scientific">Jeotgalibacillus marinus</name>
    <dbReference type="NCBI Taxonomy" id="86667"/>
    <lineage>
        <taxon>Bacteria</taxon>
        <taxon>Bacillati</taxon>
        <taxon>Bacillota</taxon>
        <taxon>Bacilli</taxon>
        <taxon>Bacillales</taxon>
        <taxon>Caryophanaceae</taxon>
        <taxon>Jeotgalibacillus</taxon>
    </lineage>
</organism>
<sequence length="385" mass="42816">MDSHNQFHRDTWVDIDLDAIQYNIQQVAEQVGAEVSIMAVVKGNAYGHGYLQIAKTALRSGASHLAVALLDEALFLRRNGIEAPIVVLGASRAEDAGIAAQQQVQLTVFNVEWIEKASTYISGDDTLFLHLKCDTGMGRIGVKTADEVKKIEKVIYQHASLHLEGIFTHFATADQIDRTYGDEQLARFQQLLEQLEKRPHFVHASNSAGALTREDSLFSLIRFGISMYGLSPSDEIAGILPIKLKPALSFHTTLTHVKKIMPGEKVSYGSTYVADHQEWIGTLPLGYADGWIRKMQGFEVLIDGVKVPIVGRVCMDQCMIRLPQSFPLGTKVTLIGEQKNNKILIDEVARHLETIHYEVACAISSRVPRVYWQGKELISVLNPLK</sequence>
<dbReference type="Gene3D" id="2.40.37.10">
    <property type="entry name" value="Lyase, Ornithine Decarboxylase, Chain A, domain 1"/>
    <property type="match status" value="1"/>
</dbReference>
<evidence type="ECO:0000256" key="4">
    <source>
        <dbReference type="HAMAP-Rule" id="MF_01201"/>
    </source>
</evidence>
<dbReference type="InterPro" id="IPR011079">
    <property type="entry name" value="Ala_racemase_C"/>
</dbReference>
<feature type="binding site" evidence="4">
    <location>
        <position position="315"/>
    </location>
    <ligand>
        <name>substrate</name>
    </ligand>
</feature>
<dbReference type="InterPro" id="IPR001608">
    <property type="entry name" value="Ala_racemase_N"/>
</dbReference>
<dbReference type="InterPro" id="IPR000821">
    <property type="entry name" value="Ala_racemase"/>
</dbReference>
<dbReference type="PROSITE" id="PS00395">
    <property type="entry name" value="ALANINE_RACEMASE"/>
    <property type="match status" value="1"/>
</dbReference>
<name>A0ABV3Q6U1_9BACL</name>
<dbReference type="PANTHER" id="PTHR30511">
    <property type="entry name" value="ALANINE RACEMASE"/>
    <property type="match status" value="1"/>
</dbReference>
<keyword evidence="7" id="KW-1185">Reference proteome</keyword>
<comment type="catalytic activity">
    <reaction evidence="4">
        <text>L-alanine = D-alanine</text>
        <dbReference type="Rhea" id="RHEA:20249"/>
        <dbReference type="ChEBI" id="CHEBI:57416"/>
        <dbReference type="ChEBI" id="CHEBI:57972"/>
        <dbReference type="EC" id="5.1.1.1"/>
    </reaction>
</comment>
<reference evidence="6 7" key="1">
    <citation type="journal article" date="1979" name="Int. J. Syst. Evol. Microbiol.">
        <title>Bacillus globisporus subsp. marinus subsp. nov.</title>
        <authorList>
            <person name="Liu H."/>
        </authorList>
    </citation>
    <scope>NUCLEOTIDE SEQUENCE [LARGE SCALE GENOMIC DNA]</scope>
    <source>
        <strain evidence="6 7">DSM 1297</strain>
    </source>
</reference>
<protein>
    <recommendedName>
        <fullName evidence="4">Alanine racemase</fullName>
        <ecNumber evidence="4">5.1.1.1</ecNumber>
    </recommendedName>
</protein>
<feature type="active site" description="Proton acceptor; specific for D-alanine" evidence="4">
    <location>
        <position position="42"/>
    </location>
</feature>
<dbReference type="HAMAP" id="MF_01201">
    <property type="entry name" value="Ala_racemase"/>
    <property type="match status" value="1"/>
</dbReference>
<dbReference type="Pfam" id="PF00842">
    <property type="entry name" value="Ala_racemase_C"/>
    <property type="match status" value="1"/>
</dbReference>
<dbReference type="NCBIfam" id="TIGR00492">
    <property type="entry name" value="alr"/>
    <property type="match status" value="1"/>
</dbReference>
<evidence type="ECO:0000313" key="7">
    <source>
        <dbReference type="Proteomes" id="UP001556040"/>
    </source>
</evidence>
<dbReference type="InterPro" id="IPR009006">
    <property type="entry name" value="Ala_racemase/Decarboxylase_C"/>
</dbReference>
<comment type="pathway">
    <text evidence="4">Amino-acid biosynthesis; D-alanine biosynthesis; D-alanine from L-alanine: step 1/1.</text>
</comment>
<dbReference type="InterPro" id="IPR029066">
    <property type="entry name" value="PLP-binding_barrel"/>
</dbReference>
<dbReference type="PRINTS" id="PR00992">
    <property type="entry name" value="ALARACEMASE"/>
</dbReference>
<comment type="cofactor">
    <cofactor evidence="1 4">
        <name>pyridoxal 5'-phosphate</name>
        <dbReference type="ChEBI" id="CHEBI:597326"/>
    </cofactor>
</comment>
<evidence type="ECO:0000256" key="3">
    <source>
        <dbReference type="ARBA" id="ARBA00023235"/>
    </source>
</evidence>
<comment type="function">
    <text evidence="4">Catalyzes the interconversion of L-alanine and D-alanine. May also act on other amino acids.</text>
</comment>
<evidence type="ECO:0000256" key="2">
    <source>
        <dbReference type="ARBA" id="ARBA00022898"/>
    </source>
</evidence>
<dbReference type="SUPFAM" id="SSF51419">
    <property type="entry name" value="PLP-binding barrel"/>
    <property type="match status" value="1"/>
</dbReference>
<dbReference type="CDD" id="cd00430">
    <property type="entry name" value="PLPDE_III_AR"/>
    <property type="match status" value="1"/>
</dbReference>
<evidence type="ECO:0000259" key="5">
    <source>
        <dbReference type="SMART" id="SM01005"/>
    </source>
</evidence>
<gene>
    <name evidence="6" type="primary">alr</name>
    <name evidence="6" type="ORF">AB1471_14795</name>
</gene>
<dbReference type="PANTHER" id="PTHR30511:SF0">
    <property type="entry name" value="ALANINE RACEMASE, CATABOLIC-RELATED"/>
    <property type="match status" value="1"/>
</dbReference>
<dbReference type="EC" id="5.1.1.1" evidence="4"/>
<feature type="domain" description="Alanine racemase C-terminal" evidence="5">
    <location>
        <begin position="247"/>
        <end position="372"/>
    </location>
</feature>
<dbReference type="RefSeq" id="WP_367780546.1">
    <property type="nucleotide sequence ID" value="NZ_JBFMIA010000021.1"/>
</dbReference>
<proteinExistence type="inferred from homology"/>
<feature type="active site" description="Proton acceptor; specific for L-alanine" evidence="4">
    <location>
        <position position="268"/>
    </location>
</feature>
<keyword evidence="2 4" id="KW-0663">Pyridoxal phosphate</keyword>
<dbReference type="Proteomes" id="UP001556040">
    <property type="component" value="Unassembled WGS sequence"/>
</dbReference>
<feature type="binding site" evidence="4">
    <location>
        <position position="139"/>
    </location>
    <ligand>
        <name>substrate</name>
    </ligand>
</feature>
<comment type="caution">
    <text evidence="6">The sequence shown here is derived from an EMBL/GenBank/DDBJ whole genome shotgun (WGS) entry which is preliminary data.</text>
</comment>
<dbReference type="InterPro" id="IPR020622">
    <property type="entry name" value="Ala_racemase_pyridoxalP-BS"/>
</dbReference>
<dbReference type="SUPFAM" id="SSF50621">
    <property type="entry name" value="Alanine racemase C-terminal domain-like"/>
    <property type="match status" value="1"/>
</dbReference>
<keyword evidence="3 4" id="KW-0413">Isomerase</keyword>
<evidence type="ECO:0000313" key="6">
    <source>
        <dbReference type="EMBL" id="MEW9503057.1"/>
    </source>
</evidence>
<dbReference type="SMART" id="SM01005">
    <property type="entry name" value="Ala_racemase_C"/>
    <property type="match status" value="1"/>
</dbReference>
<comment type="similarity">
    <text evidence="4">Belongs to the alanine racemase family.</text>
</comment>
<evidence type="ECO:0000256" key="1">
    <source>
        <dbReference type="ARBA" id="ARBA00001933"/>
    </source>
</evidence>
<dbReference type="Pfam" id="PF01168">
    <property type="entry name" value="Ala_racemase_N"/>
    <property type="match status" value="1"/>
</dbReference>
<dbReference type="Gene3D" id="3.20.20.10">
    <property type="entry name" value="Alanine racemase"/>
    <property type="match status" value="1"/>
</dbReference>
<dbReference type="GO" id="GO:0008784">
    <property type="term" value="F:alanine racemase activity"/>
    <property type="evidence" value="ECO:0007669"/>
    <property type="project" value="UniProtKB-EC"/>
</dbReference>